<comment type="caution">
    <text evidence="1">The sequence shown here is derived from an EMBL/GenBank/DDBJ whole genome shotgun (WGS) entry which is preliminary data.</text>
</comment>
<evidence type="ECO:0000313" key="1">
    <source>
        <dbReference type="EMBL" id="GEZ91811.1"/>
    </source>
</evidence>
<gene>
    <name evidence="1" type="ORF">Tci_563784</name>
</gene>
<name>A0A699IWJ3_TANCI</name>
<feature type="non-terminal residue" evidence="1">
    <location>
        <position position="1"/>
    </location>
</feature>
<reference evidence="1" key="1">
    <citation type="journal article" date="2019" name="Sci. Rep.">
        <title>Draft genome of Tanacetum cinerariifolium, the natural source of mosquito coil.</title>
        <authorList>
            <person name="Yamashiro T."/>
            <person name="Shiraishi A."/>
            <person name="Satake H."/>
            <person name="Nakayama K."/>
        </authorList>
    </citation>
    <scope>NUCLEOTIDE SEQUENCE</scope>
</reference>
<accession>A0A699IWJ3</accession>
<proteinExistence type="predicted"/>
<organism evidence="1">
    <name type="scientific">Tanacetum cinerariifolium</name>
    <name type="common">Dalmatian daisy</name>
    <name type="synonym">Chrysanthemum cinerariifolium</name>
    <dbReference type="NCBI Taxonomy" id="118510"/>
    <lineage>
        <taxon>Eukaryota</taxon>
        <taxon>Viridiplantae</taxon>
        <taxon>Streptophyta</taxon>
        <taxon>Embryophyta</taxon>
        <taxon>Tracheophyta</taxon>
        <taxon>Spermatophyta</taxon>
        <taxon>Magnoliopsida</taxon>
        <taxon>eudicotyledons</taxon>
        <taxon>Gunneridae</taxon>
        <taxon>Pentapetalae</taxon>
        <taxon>asterids</taxon>
        <taxon>campanulids</taxon>
        <taxon>Asterales</taxon>
        <taxon>Asteraceae</taxon>
        <taxon>Asteroideae</taxon>
        <taxon>Anthemideae</taxon>
        <taxon>Anthemidinae</taxon>
        <taxon>Tanacetum</taxon>
    </lineage>
</organism>
<evidence type="ECO:0008006" key="2">
    <source>
        <dbReference type="Google" id="ProtNLM"/>
    </source>
</evidence>
<feature type="non-terminal residue" evidence="1">
    <location>
        <position position="218"/>
    </location>
</feature>
<dbReference type="AlphaFoldDB" id="A0A699IWJ3"/>
<protein>
    <recommendedName>
        <fullName evidence="2">Reverse transcriptase domain-containing protein</fullName>
    </recommendedName>
</protein>
<sequence length="218" mass="24499">FEDQSLHALRPSRLCAQAQSRDDMPFHSRPIESKVKHLLGSVVWAMMSPGGSIVASLKNVNGFLAMYTPSDDLIRTDFEKKGIIPKEYSKEVLGFFDVIAIGNTTPYYDPIVSNTSQTLTSFGESDFLLKEVDAFLALEDDPTSPKVDHPYINPEGDIPLLEAFLNDDPSLPLPNQGNYLPQVRKELKIYEAKTDKSSIDEPPEVELKDLLLKRFLKR</sequence>
<dbReference type="EMBL" id="BKCJ010341876">
    <property type="protein sequence ID" value="GEZ91811.1"/>
    <property type="molecule type" value="Genomic_DNA"/>
</dbReference>